<feature type="region of interest" description="Disordered" evidence="1">
    <location>
        <begin position="1"/>
        <end position="31"/>
    </location>
</feature>
<dbReference type="InParanoid" id="E9H5F4"/>
<feature type="domain" description="R3H" evidence="2">
    <location>
        <begin position="44"/>
        <end position="107"/>
    </location>
</feature>
<dbReference type="GO" id="GO:0003676">
    <property type="term" value="F:nucleic acid binding"/>
    <property type="evidence" value="ECO:0007669"/>
    <property type="project" value="UniProtKB-UniRule"/>
</dbReference>
<dbReference type="PROSITE" id="PS51061">
    <property type="entry name" value="R3H"/>
    <property type="match status" value="1"/>
</dbReference>
<evidence type="ECO:0000313" key="4">
    <source>
        <dbReference type="Proteomes" id="UP000000305"/>
    </source>
</evidence>
<dbReference type="EMBL" id="GL732594">
    <property type="protein sequence ID" value="EFX73014.1"/>
    <property type="molecule type" value="Genomic_DNA"/>
</dbReference>
<gene>
    <name evidence="3" type="ORF">DAPPUDRAFT_110244</name>
</gene>
<dbReference type="InterPro" id="IPR036867">
    <property type="entry name" value="R3H_dom_sf"/>
</dbReference>
<evidence type="ECO:0000259" key="2">
    <source>
        <dbReference type="PROSITE" id="PS51061"/>
    </source>
</evidence>
<dbReference type="KEGG" id="dpx:DAPPUDRAFT_110244"/>
<dbReference type="SMART" id="SM00393">
    <property type="entry name" value="R3H"/>
    <property type="match status" value="1"/>
</dbReference>
<dbReference type="PANTHER" id="PTHR13498">
    <property type="entry name" value="SPERM ASSOCIATED ANTIGEN 7"/>
    <property type="match status" value="1"/>
</dbReference>
<evidence type="ECO:0000313" key="3">
    <source>
        <dbReference type="EMBL" id="EFX73014.1"/>
    </source>
</evidence>
<accession>E9H5F4</accession>
<dbReference type="PhylomeDB" id="E9H5F4"/>
<dbReference type="AlphaFoldDB" id="E9H5F4"/>
<organism evidence="3 4">
    <name type="scientific">Daphnia pulex</name>
    <name type="common">Water flea</name>
    <dbReference type="NCBI Taxonomy" id="6669"/>
    <lineage>
        <taxon>Eukaryota</taxon>
        <taxon>Metazoa</taxon>
        <taxon>Ecdysozoa</taxon>
        <taxon>Arthropoda</taxon>
        <taxon>Crustacea</taxon>
        <taxon>Branchiopoda</taxon>
        <taxon>Diplostraca</taxon>
        <taxon>Cladocera</taxon>
        <taxon>Anomopoda</taxon>
        <taxon>Daphniidae</taxon>
        <taxon>Daphnia</taxon>
    </lineage>
</organism>
<dbReference type="OrthoDB" id="5979509at2759"/>
<dbReference type="PANTHER" id="PTHR13498:SF3">
    <property type="entry name" value="SPERM-ASSOCIATED ANTIGEN 7"/>
    <property type="match status" value="1"/>
</dbReference>
<dbReference type="Gene3D" id="3.30.1370.50">
    <property type="entry name" value="R3H-like domain"/>
    <property type="match status" value="1"/>
</dbReference>
<sequence length="217" mass="24958">MDLLGSILNKMTKPPTVGEQQKKAMQKQREDILKRQEEERVQLKNFQKKIEANIDSFAKDNTLEKLTLQPMNKMQRSIVHEIAETAGLSAFSFGEEDVDRHVVVYKKEFTPGPDELNAYRKGIPWNPDSVKQVYFKAFSILKEEDEQPASKSDSTVSSAQYVNKYDRLIGKEAVKDAVKVTQVNRKYGFVSSENKKDQRSIEQTLADIRAKKRQKTE</sequence>
<dbReference type="OMA" id="NQSYGFV"/>
<dbReference type="FunCoup" id="E9H5F4">
    <property type="interactions" value="282"/>
</dbReference>
<dbReference type="InterPro" id="IPR001374">
    <property type="entry name" value="R3H_dom"/>
</dbReference>
<dbReference type="eggNOG" id="ENOG502QW1E">
    <property type="taxonomic scope" value="Eukaryota"/>
</dbReference>
<dbReference type="Pfam" id="PF01424">
    <property type="entry name" value="R3H"/>
    <property type="match status" value="1"/>
</dbReference>
<dbReference type="SUPFAM" id="SSF82708">
    <property type="entry name" value="R3H domain"/>
    <property type="match status" value="1"/>
</dbReference>
<proteinExistence type="predicted"/>
<dbReference type="Proteomes" id="UP000000305">
    <property type="component" value="Unassembled WGS sequence"/>
</dbReference>
<name>E9H5F4_DAPPU</name>
<protein>
    <recommendedName>
        <fullName evidence="2">R3H domain-containing protein</fullName>
    </recommendedName>
</protein>
<dbReference type="HOGENOM" id="CLU_091198_0_0_1"/>
<dbReference type="InterPro" id="IPR017330">
    <property type="entry name" value="SPAG7"/>
</dbReference>
<evidence type="ECO:0000256" key="1">
    <source>
        <dbReference type="SAM" id="MobiDB-lite"/>
    </source>
</evidence>
<reference evidence="3 4" key="1">
    <citation type="journal article" date="2011" name="Science">
        <title>The ecoresponsive genome of Daphnia pulex.</title>
        <authorList>
            <person name="Colbourne J.K."/>
            <person name="Pfrender M.E."/>
            <person name="Gilbert D."/>
            <person name="Thomas W.K."/>
            <person name="Tucker A."/>
            <person name="Oakley T.H."/>
            <person name="Tokishita S."/>
            <person name="Aerts A."/>
            <person name="Arnold G.J."/>
            <person name="Basu M.K."/>
            <person name="Bauer D.J."/>
            <person name="Caceres C.E."/>
            <person name="Carmel L."/>
            <person name="Casola C."/>
            <person name="Choi J.H."/>
            <person name="Detter J.C."/>
            <person name="Dong Q."/>
            <person name="Dusheyko S."/>
            <person name="Eads B.D."/>
            <person name="Frohlich T."/>
            <person name="Geiler-Samerotte K.A."/>
            <person name="Gerlach D."/>
            <person name="Hatcher P."/>
            <person name="Jogdeo S."/>
            <person name="Krijgsveld J."/>
            <person name="Kriventseva E.V."/>
            <person name="Kultz D."/>
            <person name="Laforsch C."/>
            <person name="Lindquist E."/>
            <person name="Lopez J."/>
            <person name="Manak J.R."/>
            <person name="Muller J."/>
            <person name="Pangilinan J."/>
            <person name="Patwardhan R.P."/>
            <person name="Pitluck S."/>
            <person name="Pritham E.J."/>
            <person name="Rechtsteiner A."/>
            <person name="Rho M."/>
            <person name="Rogozin I.B."/>
            <person name="Sakarya O."/>
            <person name="Salamov A."/>
            <person name="Schaack S."/>
            <person name="Shapiro H."/>
            <person name="Shiga Y."/>
            <person name="Skalitzky C."/>
            <person name="Smith Z."/>
            <person name="Souvorov A."/>
            <person name="Sung W."/>
            <person name="Tang Z."/>
            <person name="Tsuchiya D."/>
            <person name="Tu H."/>
            <person name="Vos H."/>
            <person name="Wang M."/>
            <person name="Wolf Y.I."/>
            <person name="Yamagata H."/>
            <person name="Yamada T."/>
            <person name="Ye Y."/>
            <person name="Shaw J.R."/>
            <person name="Andrews J."/>
            <person name="Crease T.J."/>
            <person name="Tang H."/>
            <person name="Lucas S.M."/>
            <person name="Robertson H.M."/>
            <person name="Bork P."/>
            <person name="Koonin E.V."/>
            <person name="Zdobnov E.M."/>
            <person name="Grigoriev I.V."/>
            <person name="Lynch M."/>
            <person name="Boore J.L."/>
        </authorList>
    </citation>
    <scope>NUCLEOTIDE SEQUENCE [LARGE SCALE GENOMIC DNA]</scope>
</reference>
<dbReference type="STRING" id="6669.E9H5F4"/>
<keyword evidence="4" id="KW-1185">Reference proteome</keyword>